<evidence type="ECO:0000256" key="3">
    <source>
        <dbReference type="SAM" id="MobiDB-lite"/>
    </source>
</evidence>
<dbReference type="RefSeq" id="WP_377210723.1">
    <property type="nucleotide sequence ID" value="NZ_JBHTJV010000002.1"/>
</dbReference>
<proteinExistence type="predicted"/>
<dbReference type="SUPFAM" id="SSF51120">
    <property type="entry name" value="beta-Roll"/>
    <property type="match status" value="5"/>
</dbReference>
<organism evidence="4 5">
    <name type="scientific">Pseudahrensia aquimaris</name>
    <dbReference type="NCBI Taxonomy" id="744461"/>
    <lineage>
        <taxon>Bacteria</taxon>
        <taxon>Pseudomonadati</taxon>
        <taxon>Pseudomonadota</taxon>
        <taxon>Alphaproteobacteria</taxon>
        <taxon>Hyphomicrobiales</taxon>
        <taxon>Ahrensiaceae</taxon>
        <taxon>Pseudahrensia</taxon>
    </lineage>
</organism>
<keyword evidence="2" id="KW-0964">Secreted</keyword>
<accession>A0ABW3FDJ0</accession>
<evidence type="ECO:0000256" key="2">
    <source>
        <dbReference type="ARBA" id="ARBA00022525"/>
    </source>
</evidence>
<dbReference type="PANTHER" id="PTHR38340:SF1">
    <property type="entry name" value="S-LAYER PROTEIN"/>
    <property type="match status" value="1"/>
</dbReference>
<dbReference type="Pfam" id="PF00353">
    <property type="entry name" value="HemolysinCabind"/>
    <property type="match status" value="8"/>
</dbReference>
<dbReference type="InterPro" id="IPR011049">
    <property type="entry name" value="Serralysin-like_metalloprot_C"/>
</dbReference>
<dbReference type="PANTHER" id="PTHR38340">
    <property type="entry name" value="S-LAYER PROTEIN"/>
    <property type="match status" value="1"/>
</dbReference>
<dbReference type="PROSITE" id="PS00330">
    <property type="entry name" value="HEMOLYSIN_CALCIUM"/>
    <property type="match status" value="8"/>
</dbReference>
<evidence type="ECO:0000313" key="5">
    <source>
        <dbReference type="Proteomes" id="UP001597101"/>
    </source>
</evidence>
<reference evidence="5" key="1">
    <citation type="journal article" date="2019" name="Int. J. Syst. Evol. Microbiol.">
        <title>The Global Catalogue of Microorganisms (GCM) 10K type strain sequencing project: providing services to taxonomists for standard genome sequencing and annotation.</title>
        <authorList>
            <consortium name="The Broad Institute Genomics Platform"/>
            <consortium name="The Broad Institute Genome Sequencing Center for Infectious Disease"/>
            <person name="Wu L."/>
            <person name="Ma J."/>
        </authorList>
    </citation>
    <scope>NUCLEOTIDE SEQUENCE [LARGE SCALE GENOMIC DNA]</scope>
    <source>
        <strain evidence="5">CCUG 60023</strain>
    </source>
</reference>
<protein>
    <recommendedName>
        <fullName evidence="6">Ca2+-binding protein, RTX toxin-related</fullName>
    </recommendedName>
</protein>
<evidence type="ECO:0000313" key="4">
    <source>
        <dbReference type="EMBL" id="MFD0914864.1"/>
    </source>
</evidence>
<gene>
    <name evidence="4" type="ORF">ACFQ14_00425</name>
</gene>
<comment type="caution">
    <text evidence="4">The sequence shown here is derived from an EMBL/GenBank/DDBJ whole genome shotgun (WGS) entry which is preliminary data.</text>
</comment>
<comment type="subcellular location">
    <subcellularLocation>
        <location evidence="1">Secreted</location>
    </subcellularLocation>
</comment>
<dbReference type="PRINTS" id="PR00313">
    <property type="entry name" value="CABNDNGRPT"/>
</dbReference>
<dbReference type="Proteomes" id="UP001597101">
    <property type="component" value="Unassembled WGS sequence"/>
</dbReference>
<keyword evidence="5" id="KW-1185">Reference proteome</keyword>
<dbReference type="EMBL" id="JBHTJV010000002">
    <property type="protein sequence ID" value="MFD0914864.1"/>
    <property type="molecule type" value="Genomic_DNA"/>
</dbReference>
<dbReference type="InterPro" id="IPR018511">
    <property type="entry name" value="Hemolysin-typ_Ca-bd_CS"/>
</dbReference>
<sequence>MAIYNITTLGDYTGTAGNDVFNISHTLLENGAARGTIIDGLGGNDRFVVDYGGDTGRAPSLYLPLLENVENLVLQNGSGRVLRVPMKDDQIASLLASGTTLNIKVDMPFTSQTGAVQVIFSLSSSGELDSQLLDFDQLFTITTGIGAVPLDTGFASLLYFFRPEENQRIFGTERGETFKTSGFGTSTVGTVNGRGGDDVFEMIGFVKSISGGDGTDRLELRTLGNTLNLNIDEGWLADATKRMDVDGIEDFSFRSDQSSGNLKITMGDNDAKLQTPGGFDVEITGGAGDLFLTGSRDARGQVTLFGGAGVEKITASDFDDLLNGGGGDDTFLALGGDDVVNGGAGDDSVYGHGGNDTIRGDAGNDTLRGGEGDDTISGGAGNDDLRGGNGNDIVRGGDGDDTILAGSGNDTVYGDAGFNILYGESGENFLYVAGSGANDPGYGNVYGGDGTDTIYGGNADDALFGLAGNDVLYGRGGDDVVSGGFGDDIVDGGGGNDVVNDGAGNDRLFGRDGDDRLTDTSGNDFVSGGNGNDTIYSLGGIDVIYGGAGNDRIELVVGEKDTVYGEDGDDSITTSTETASIADIHPGAGFNNIFLRSGENTIHIHGAAPGRRQDQIINFTPDGSNKVDLRAFDIYSIDLVKDLLTQSSYQNTALKLYDGVQDVTVVWFNTNGLSPDDFGADDFVLATPTTFRQIGTDARDHLYGSDVSDRLFGGDGSDVLYGSNGNDGLNGGDGNDELHGGAGRDLMVGGAGNDRYWVENAADRIVENANDGYDIVYATVSNLTLSANVEKLIFTDTGNHVGRGNASDNVLNGNAGSDKFIIDAGGDDTFSGGNGMDAFDARSSETGVRIYLNNQDLNGGATAGDFFASIETFIGSSTAGDIMKANPNGRARFAGDGGDDVLWGSNSIDYLRGDAGNDDLRGGAGRDTILGGTGNDDLYGGSGRDQFRFVEVQFGQDTIHDYQDGLDYLRFYSAVADEFSDFTISGNGTSSVRLTLASAPSNFVEINGVNNSTVTLTDGDFMFY</sequence>
<feature type="region of interest" description="Disordered" evidence="3">
    <location>
        <begin position="350"/>
        <end position="392"/>
    </location>
</feature>
<name>A0ABW3FDJ0_9HYPH</name>
<dbReference type="InterPro" id="IPR001343">
    <property type="entry name" value="Hemolysn_Ca-bd"/>
</dbReference>
<dbReference type="InterPro" id="IPR050557">
    <property type="entry name" value="RTX_toxin/Mannuronan_C5-epim"/>
</dbReference>
<evidence type="ECO:0000256" key="1">
    <source>
        <dbReference type="ARBA" id="ARBA00004613"/>
    </source>
</evidence>
<dbReference type="Gene3D" id="2.150.10.10">
    <property type="entry name" value="Serralysin-like metalloprotease, C-terminal"/>
    <property type="match status" value="6"/>
</dbReference>
<evidence type="ECO:0008006" key="6">
    <source>
        <dbReference type="Google" id="ProtNLM"/>
    </source>
</evidence>